<proteinExistence type="predicted"/>
<evidence type="ECO:0000313" key="1">
    <source>
        <dbReference type="EMBL" id="CAA9291291.1"/>
    </source>
</evidence>
<organism evidence="1">
    <name type="scientific">uncultured Coleofasciculus sp</name>
    <dbReference type="NCBI Taxonomy" id="1267456"/>
    <lineage>
        <taxon>Bacteria</taxon>
        <taxon>Bacillati</taxon>
        <taxon>Cyanobacteriota</taxon>
        <taxon>Cyanophyceae</taxon>
        <taxon>Coleofasciculales</taxon>
        <taxon>Coleofasciculaceae</taxon>
        <taxon>Coleofasciculus</taxon>
        <taxon>environmental samples</taxon>
    </lineage>
</organism>
<sequence>MKPASFLVDIQERTNDLSFLPLLVNLGKECQGSYESSQNITFIEIVPEDTKFA</sequence>
<name>A0A6J4JZD3_9CYAN</name>
<gene>
    <name evidence="1" type="ORF">AVDCRST_MAG92-4300</name>
</gene>
<reference evidence="1" key="1">
    <citation type="submission" date="2020-02" db="EMBL/GenBank/DDBJ databases">
        <authorList>
            <person name="Meier V. D."/>
        </authorList>
    </citation>
    <scope>NUCLEOTIDE SEQUENCE</scope>
    <source>
        <strain evidence="1">AVDCRST_MAG92</strain>
    </source>
</reference>
<protein>
    <submittedName>
        <fullName evidence="1">Uncharacterized protein</fullName>
    </submittedName>
</protein>
<accession>A0A6J4JZD3</accession>
<dbReference type="AlphaFoldDB" id="A0A6J4JZD3"/>
<dbReference type="EMBL" id="CADCTM010000760">
    <property type="protein sequence ID" value="CAA9291291.1"/>
    <property type="molecule type" value="Genomic_DNA"/>
</dbReference>